<dbReference type="Proteomes" id="UP000254209">
    <property type="component" value="Unassembled WGS sequence"/>
</dbReference>
<keyword evidence="3" id="KW-1185">Reference proteome</keyword>
<protein>
    <submittedName>
        <fullName evidence="2">Uncharacterized protein</fullName>
    </submittedName>
</protein>
<proteinExistence type="predicted"/>
<dbReference type="AlphaFoldDB" id="A0A376BUS4"/>
<sequence>MKKMILATVLASTLSFAHAAPYPKHDLSKIVTPTSVNFEMAERVYQDLSRHAAMYPTQFDNAKDKNLAEQEAKELARIFNGLLATQIITPQHDGYRAVLHRAARVNWMAHNLDVPQAAAATDQHYQTLLAHCRARKKRT</sequence>
<feature type="signal peptide" evidence="1">
    <location>
        <begin position="1"/>
        <end position="19"/>
    </location>
</feature>
<name>A0A376BUS4_9NEIS</name>
<dbReference type="STRING" id="1120980.GCA_000745955_01631"/>
<accession>A0A376BUS4</accession>
<reference evidence="2 3" key="1">
    <citation type="submission" date="2018-06" db="EMBL/GenBank/DDBJ databases">
        <authorList>
            <consortium name="Pathogen Informatics"/>
            <person name="Doyle S."/>
        </authorList>
    </citation>
    <scope>NUCLEOTIDE SEQUENCE [LARGE SCALE GENOMIC DNA]</scope>
    <source>
        <strain evidence="2 3">NCTC10283</strain>
    </source>
</reference>
<dbReference type="EMBL" id="UFSO01000003">
    <property type="protein sequence ID" value="SSY80563.1"/>
    <property type="molecule type" value="Genomic_DNA"/>
</dbReference>
<evidence type="ECO:0000313" key="3">
    <source>
        <dbReference type="Proteomes" id="UP000254209"/>
    </source>
</evidence>
<evidence type="ECO:0000256" key="1">
    <source>
        <dbReference type="SAM" id="SignalP"/>
    </source>
</evidence>
<organism evidence="2 3">
    <name type="scientific">Alysiella crassa</name>
    <dbReference type="NCBI Taxonomy" id="153491"/>
    <lineage>
        <taxon>Bacteria</taxon>
        <taxon>Pseudomonadati</taxon>
        <taxon>Pseudomonadota</taxon>
        <taxon>Betaproteobacteria</taxon>
        <taxon>Neisseriales</taxon>
        <taxon>Neisseriaceae</taxon>
        <taxon>Alysiella</taxon>
    </lineage>
</organism>
<evidence type="ECO:0000313" key="2">
    <source>
        <dbReference type="EMBL" id="SSY80563.1"/>
    </source>
</evidence>
<keyword evidence="1" id="KW-0732">Signal</keyword>
<feature type="chain" id="PRO_5016738303" evidence="1">
    <location>
        <begin position="20"/>
        <end position="139"/>
    </location>
</feature>
<gene>
    <name evidence="2" type="ORF">NCTC10283_02123</name>
</gene>